<keyword evidence="8" id="KW-1185">Reference proteome</keyword>
<accession>A0ABX9A6K3</accession>
<evidence type="ECO:0000256" key="2">
    <source>
        <dbReference type="ARBA" id="ARBA00022475"/>
    </source>
</evidence>
<evidence type="ECO:0000256" key="6">
    <source>
        <dbReference type="SAM" id="Phobius"/>
    </source>
</evidence>
<dbReference type="InterPro" id="IPR002797">
    <property type="entry name" value="Polysacc_synth"/>
</dbReference>
<feature type="transmembrane region" description="Helical" evidence="6">
    <location>
        <begin position="190"/>
        <end position="211"/>
    </location>
</feature>
<organism evidence="7 8">
    <name type="scientific">Qipengyuania gelatinilytica</name>
    <dbReference type="NCBI Taxonomy" id="2867231"/>
    <lineage>
        <taxon>Bacteria</taxon>
        <taxon>Pseudomonadati</taxon>
        <taxon>Pseudomonadota</taxon>
        <taxon>Alphaproteobacteria</taxon>
        <taxon>Sphingomonadales</taxon>
        <taxon>Erythrobacteraceae</taxon>
        <taxon>Qipengyuania</taxon>
    </lineage>
</organism>
<keyword evidence="2" id="KW-1003">Cell membrane</keyword>
<comment type="subcellular location">
    <subcellularLocation>
        <location evidence="1">Cell membrane</location>
        <topology evidence="1">Multi-pass membrane protein</topology>
    </subcellularLocation>
</comment>
<feature type="transmembrane region" description="Helical" evidence="6">
    <location>
        <begin position="347"/>
        <end position="373"/>
    </location>
</feature>
<sequence length="464" mass="49505">MSRASDRRKLVMATAAVAGSRALGFPLALLVSMWLTRVLPRDEFAFFGVLATFSILFSMFAQAGFQTGVVRMLGEAEAGDKSHPKPSIVYASVLVTLVFSLLLAALFYVAGRGVLPDIGVKGDWLFLLAAGLLVARSVNTVTAQALRGIGRVGMSANFSGQGPQGGIVRCVLILAGFALATHYSDLTLESAIWISIVASVLCTLGALVMVLRHTGFATSPREVIATADARKKDNFNMMLSEALVYWTSASAALVIGGMIVEAALMAGMVAAFQLRNVITSPLTIVAGAVPNILIRLHREGDREELEKVLRSTASAAFAVCLAACGFLALIGPWGFRLLFGADYGDAYYHFVIMAVGISYFIYCGLSGQALLLLGDTSVQRAVMIKVLAITTPLYVVLAYWVGPYGLSIGLAVSMILQQALLVRAVRKSLGVDTRAYLDPREYLKAPAMLKSIMTNKGKKTSNDV</sequence>
<evidence type="ECO:0000313" key="8">
    <source>
        <dbReference type="Proteomes" id="UP000824321"/>
    </source>
</evidence>
<feature type="transmembrane region" description="Helical" evidence="6">
    <location>
        <begin position="315"/>
        <end position="335"/>
    </location>
</feature>
<gene>
    <name evidence="7" type="ORF">K3136_02130</name>
</gene>
<feature type="transmembrane region" description="Helical" evidence="6">
    <location>
        <begin position="277"/>
        <end position="294"/>
    </location>
</feature>
<feature type="transmembrane region" description="Helical" evidence="6">
    <location>
        <begin position="124"/>
        <end position="146"/>
    </location>
</feature>
<dbReference type="PANTHER" id="PTHR30250:SF11">
    <property type="entry name" value="O-ANTIGEN TRANSPORTER-RELATED"/>
    <property type="match status" value="1"/>
</dbReference>
<evidence type="ECO:0000256" key="5">
    <source>
        <dbReference type="ARBA" id="ARBA00023136"/>
    </source>
</evidence>
<evidence type="ECO:0000256" key="4">
    <source>
        <dbReference type="ARBA" id="ARBA00022989"/>
    </source>
</evidence>
<dbReference type="EMBL" id="CP081294">
    <property type="protein sequence ID" value="QZD95548.1"/>
    <property type="molecule type" value="Genomic_DNA"/>
</dbReference>
<dbReference type="PANTHER" id="PTHR30250">
    <property type="entry name" value="PST FAMILY PREDICTED COLANIC ACID TRANSPORTER"/>
    <property type="match status" value="1"/>
</dbReference>
<protein>
    <submittedName>
        <fullName evidence="7">Oligosaccharide flippase family protein</fullName>
    </submittedName>
</protein>
<reference evidence="7 8" key="1">
    <citation type="submission" date="2021-08" db="EMBL/GenBank/DDBJ databases">
        <title>Comparative Genomics Analysis of the Genus Qipengyuania Reveals Extensive Genetic Diversity and Metabolic Versatility, Including the Description of Fifteen Novel Species.</title>
        <authorList>
            <person name="Liu Y."/>
        </authorList>
    </citation>
    <scope>NUCLEOTIDE SEQUENCE [LARGE SCALE GENOMIC DNA]</scope>
    <source>
        <strain evidence="7 8">1NDH1</strain>
    </source>
</reference>
<dbReference type="Pfam" id="PF01943">
    <property type="entry name" value="Polysacc_synt"/>
    <property type="match status" value="1"/>
</dbReference>
<dbReference type="InterPro" id="IPR050833">
    <property type="entry name" value="Poly_Biosynth_Transport"/>
</dbReference>
<feature type="transmembrane region" description="Helical" evidence="6">
    <location>
        <begin position="46"/>
        <end position="67"/>
    </location>
</feature>
<keyword evidence="4 6" id="KW-1133">Transmembrane helix</keyword>
<keyword evidence="5 6" id="KW-0472">Membrane</keyword>
<keyword evidence="3 6" id="KW-0812">Transmembrane</keyword>
<dbReference type="Proteomes" id="UP000824321">
    <property type="component" value="Chromosome"/>
</dbReference>
<name>A0ABX9A6K3_9SPHN</name>
<evidence type="ECO:0000313" key="7">
    <source>
        <dbReference type="EMBL" id="QZD95548.1"/>
    </source>
</evidence>
<dbReference type="RefSeq" id="WP_221431287.1">
    <property type="nucleotide sequence ID" value="NZ_CP081294.1"/>
</dbReference>
<evidence type="ECO:0000256" key="1">
    <source>
        <dbReference type="ARBA" id="ARBA00004651"/>
    </source>
</evidence>
<feature type="transmembrane region" description="Helical" evidence="6">
    <location>
        <begin position="243"/>
        <end position="271"/>
    </location>
</feature>
<proteinExistence type="predicted"/>
<feature type="transmembrane region" description="Helical" evidence="6">
    <location>
        <begin position="166"/>
        <end position="184"/>
    </location>
</feature>
<evidence type="ECO:0000256" key="3">
    <source>
        <dbReference type="ARBA" id="ARBA00022692"/>
    </source>
</evidence>
<feature type="transmembrane region" description="Helical" evidence="6">
    <location>
        <begin position="88"/>
        <end position="109"/>
    </location>
</feature>